<name>A0A1W1D6V4_9ZZZZ</name>
<gene>
    <name evidence="3" type="ORF">MNB_SUP05-10-426</name>
</gene>
<organism evidence="3">
    <name type="scientific">hydrothermal vent metagenome</name>
    <dbReference type="NCBI Taxonomy" id="652676"/>
    <lineage>
        <taxon>unclassified sequences</taxon>
        <taxon>metagenomes</taxon>
        <taxon>ecological metagenomes</taxon>
    </lineage>
</organism>
<feature type="region of interest" description="Disordered" evidence="1">
    <location>
        <begin position="415"/>
        <end position="439"/>
    </location>
</feature>
<feature type="domain" description="VWFA" evidence="2">
    <location>
        <begin position="49"/>
        <end position="225"/>
    </location>
</feature>
<dbReference type="EMBL" id="FPHQ01000112">
    <property type="protein sequence ID" value="SFV76351.1"/>
    <property type="molecule type" value="Genomic_DNA"/>
</dbReference>
<dbReference type="PROSITE" id="PS50234">
    <property type="entry name" value="VWFA"/>
    <property type="match status" value="1"/>
</dbReference>
<dbReference type="Pfam" id="PF00092">
    <property type="entry name" value="VWA"/>
    <property type="match status" value="1"/>
</dbReference>
<dbReference type="AlphaFoldDB" id="A0A1W1D6V4"/>
<dbReference type="PANTHER" id="PTHR10579">
    <property type="entry name" value="CALCIUM-ACTIVATED CHLORIDE CHANNEL REGULATOR"/>
    <property type="match status" value="1"/>
</dbReference>
<dbReference type="Gene3D" id="3.40.50.410">
    <property type="entry name" value="von Willebrand factor, type A domain"/>
    <property type="match status" value="1"/>
</dbReference>
<dbReference type="SMART" id="SM00327">
    <property type="entry name" value="VWA"/>
    <property type="match status" value="1"/>
</dbReference>
<dbReference type="PANTHER" id="PTHR10579:SF43">
    <property type="entry name" value="ZINC FINGER (C3HC4-TYPE RING FINGER) FAMILY PROTEIN"/>
    <property type="match status" value="1"/>
</dbReference>
<dbReference type="SUPFAM" id="SSF53300">
    <property type="entry name" value="vWA-like"/>
    <property type="match status" value="1"/>
</dbReference>
<accession>A0A1W1D6V4</accession>
<dbReference type="InterPro" id="IPR051266">
    <property type="entry name" value="CLCR"/>
</dbReference>
<evidence type="ECO:0000259" key="2">
    <source>
        <dbReference type="PROSITE" id="PS50234"/>
    </source>
</evidence>
<dbReference type="InterPro" id="IPR002035">
    <property type="entry name" value="VWF_A"/>
</dbReference>
<dbReference type="InterPro" id="IPR036465">
    <property type="entry name" value="vWFA_dom_sf"/>
</dbReference>
<sequence length="439" mass="48936">MKNKNKINIEMHWDKLVVPAQTSCDRSLLIELTVIGQPKDKNNKRPPVNLALVIDRSGSMVGYSIEAAKTAAKGIVDRLTTEDRLSLVSFDARVKLHFSCLSMNSIGRSKAKAMISQLYAGTTTNLSAGWFEGAHCVSQAMDDYELQNGHVLVLSDGMANQGIEDPEELKMHAHELASRGVYTSAVGIGPHYSPLQLDALAEGGDGRLHDTETAEEIVDVVLGELGEISNTVARNVELHIRSPRSVRLECLSSMREHRSGSLLKINLGMMQLDRMKQVALLTEVSELSNGKELPFEAYVTWEGVDSAEQHHSNTVNSVLQVVSVMEAEKAKVNTEVVRKFADIWEASLAYRGMILNERNDFRGASMLYEDNLEHVSMLVNSLDDCDSRVDRHKSAGIQMGREWSGRSKRESFDLAKKRMKSEPDLRQEDFGNWHDRLSN</sequence>
<protein>
    <submittedName>
        <fullName evidence="3">von Willebrand factor type A domain protein</fullName>
    </submittedName>
</protein>
<evidence type="ECO:0000256" key="1">
    <source>
        <dbReference type="SAM" id="MobiDB-lite"/>
    </source>
</evidence>
<reference evidence="3" key="1">
    <citation type="submission" date="2016-10" db="EMBL/GenBank/DDBJ databases">
        <authorList>
            <person name="de Groot N.N."/>
        </authorList>
    </citation>
    <scope>NUCLEOTIDE SEQUENCE</scope>
</reference>
<evidence type="ECO:0000313" key="3">
    <source>
        <dbReference type="EMBL" id="SFV76351.1"/>
    </source>
</evidence>
<proteinExistence type="predicted"/>